<protein>
    <recommendedName>
        <fullName evidence="2">Peptide-methionine (S)-S-oxide reductase</fullName>
    </recommendedName>
</protein>
<dbReference type="InterPro" id="IPR036509">
    <property type="entry name" value="Met_Sox_Rdtase_MsrA_sf"/>
</dbReference>
<proteinExistence type="predicted"/>
<reference evidence="1" key="1">
    <citation type="submission" date="2021-01" db="EMBL/GenBank/DDBJ databases">
        <authorList>
            <person name="Corre E."/>
            <person name="Pelletier E."/>
            <person name="Niang G."/>
            <person name="Scheremetjew M."/>
            <person name="Finn R."/>
            <person name="Kale V."/>
            <person name="Holt S."/>
            <person name="Cochrane G."/>
            <person name="Meng A."/>
            <person name="Brown T."/>
            <person name="Cohen L."/>
        </authorList>
    </citation>
    <scope>NUCLEOTIDE SEQUENCE</scope>
    <source>
        <strain evidence="1">CCMP1661</strain>
    </source>
</reference>
<organism evidence="1">
    <name type="scientific">Fibrocapsa japonica</name>
    <dbReference type="NCBI Taxonomy" id="94617"/>
    <lineage>
        <taxon>Eukaryota</taxon>
        <taxon>Sar</taxon>
        <taxon>Stramenopiles</taxon>
        <taxon>Ochrophyta</taxon>
        <taxon>Raphidophyceae</taxon>
        <taxon>Chattonellales</taxon>
        <taxon>Chattonellaceae</taxon>
        <taxon>Fibrocapsa</taxon>
    </lineage>
</organism>
<gene>
    <name evidence="1" type="ORF">FJAP1339_LOCUS2260</name>
</gene>
<dbReference type="Gene3D" id="3.30.1060.10">
    <property type="entry name" value="Peptide methionine sulphoxide reductase MsrA"/>
    <property type="match status" value="1"/>
</dbReference>
<dbReference type="GO" id="GO:0008113">
    <property type="term" value="F:peptide-methionine (S)-S-oxide reductase activity"/>
    <property type="evidence" value="ECO:0007669"/>
    <property type="project" value="InterPro"/>
</dbReference>
<evidence type="ECO:0008006" key="2">
    <source>
        <dbReference type="Google" id="ProtNLM"/>
    </source>
</evidence>
<dbReference type="AlphaFoldDB" id="A0A7S2UWB6"/>
<evidence type="ECO:0000313" key="1">
    <source>
        <dbReference type="EMBL" id="CAD9859740.1"/>
    </source>
</evidence>
<accession>A0A7S2UWB6</accession>
<sequence>MQLQIVLVSAAAILSYQCAHAWSFGKILQRSINAAPEALTSIAAPLLLSTTLLSGVAAADASVLNRDVYFGVGCFWHVQHEFVMAEQQILGRDSDEITAAAGYAGSKNLFQDPSDASNSGKVCYHNRQRVGDYGKLGHGEVVGLQIPQTKESISAFAKEYFALFKNGDRPDLGDRGPEYRSLIGLPGGMDNPFFSVIEEEAKQKGIKLVPGQGNDADTSGKRIVWVMNSEQYPFYQAEIYHQFHDGFMPGENYPVSYNALVKAAFKDGRITSTGCPDIDVNLLLK</sequence>
<dbReference type="EMBL" id="HBHR01004709">
    <property type="protein sequence ID" value="CAD9859740.1"/>
    <property type="molecule type" value="Transcribed_RNA"/>
</dbReference>
<name>A0A7S2UWB6_9STRA</name>